<organism evidence="2 3">
    <name type="scientific">Taxus chinensis</name>
    <name type="common">Chinese yew</name>
    <name type="synonym">Taxus wallichiana var. chinensis</name>
    <dbReference type="NCBI Taxonomy" id="29808"/>
    <lineage>
        <taxon>Eukaryota</taxon>
        <taxon>Viridiplantae</taxon>
        <taxon>Streptophyta</taxon>
        <taxon>Embryophyta</taxon>
        <taxon>Tracheophyta</taxon>
        <taxon>Spermatophyta</taxon>
        <taxon>Pinopsida</taxon>
        <taxon>Pinidae</taxon>
        <taxon>Conifers II</taxon>
        <taxon>Cupressales</taxon>
        <taxon>Taxaceae</taxon>
        <taxon>Taxus</taxon>
    </lineage>
</organism>
<evidence type="ECO:0000256" key="1">
    <source>
        <dbReference type="SAM" id="MobiDB-lite"/>
    </source>
</evidence>
<feature type="region of interest" description="Disordered" evidence="1">
    <location>
        <begin position="33"/>
        <end position="58"/>
    </location>
</feature>
<comment type="caution">
    <text evidence="2">The sequence shown here is derived from an EMBL/GenBank/DDBJ whole genome shotgun (WGS) entry which is preliminary data.</text>
</comment>
<sequence length="58" mass="6232">KMENISGVDGDQLWLLNCLNATFDINQDIRSSAEDSLKQASAHPGNIPKGTTTQGCVK</sequence>
<evidence type="ECO:0000313" key="3">
    <source>
        <dbReference type="Proteomes" id="UP000824469"/>
    </source>
</evidence>
<evidence type="ECO:0000313" key="2">
    <source>
        <dbReference type="EMBL" id="KAH9314647.1"/>
    </source>
</evidence>
<protein>
    <submittedName>
        <fullName evidence="2">Uncharacterized protein</fullName>
    </submittedName>
</protein>
<gene>
    <name evidence="2" type="ORF">KI387_023274</name>
</gene>
<dbReference type="AlphaFoldDB" id="A0AA38LBM4"/>
<feature type="non-terminal residue" evidence="2">
    <location>
        <position position="1"/>
    </location>
</feature>
<dbReference type="EMBL" id="JAHRHJ020000005">
    <property type="protein sequence ID" value="KAH9314647.1"/>
    <property type="molecule type" value="Genomic_DNA"/>
</dbReference>
<name>A0AA38LBM4_TAXCH</name>
<accession>A0AA38LBM4</accession>
<proteinExistence type="predicted"/>
<feature type="non-terminal residue" evidence="2">
    <location>
        <position position="58"/>
    </location>
</feature>
<feature type="compositionally biased region" description="Polar residues" evidence="1">
    <location>
        <begin position="49"/>
        <end position="58"/>
    </location>
</feature>
<reference evidence="2 3" key="1">
    <citation type="journal article" date="2021" name="Nat. Plants">
        <title>The Taxus genome provides insights into paclitaxel biosynthesis.</title>
        <authorList>
            <person name="Xiong X."/>
            <person name="Gou J."/>
            <person name="Liao Q."/>
            <person name="Li Y."/>
            <person name="Zhou Q."/>
            <person name="Bi G."/>
            <person name="Li C."/>
            <person name="Du R."/>
            <person name="Wang X."/>
            <person name="Sun T."/>
            <person name="Guo L."/>
            <person name="Liang H."/>
            <person name="Lu P."/>
            <person name="Wu Y."/>
            <person name="Zhang Z."/>
            <person name="Ro D.K."/>
            <person name="Shang Y."/>
            <person name="Huang S."/>
            <person name="Yan J."/>
        </authorList>
    </citation>
    <scope>NUCLEOTIDE SEQUENCE [LARGE SCALE GENOMIC DNA]</scope>
    <source>
        <strain evidence="2">Ta-2019</strain>
    </source>
</reference>
<keyword evidence="3" id="KW-1185">Reference proteome</keyword>
<dbReference type="Proteomes" id="UP000824469">
    <property type="component" value="Unassembled WGS sequence"/>
</dbReference>